<evidence type="ECO:0000313" key="6">
    <source>
        <dbReference type="Proteomes" id="UP000034462"/>
    </source>
</evidence>
<reference evidence="5 6" key="1">
    <citation type="journal article" date="2015" name="Nature">
        <title>rRNA introns, odd ribosomes, and small enigmatic genomes across a large radiation of phyla.</title>
        <authorList>
            <person name="Brown C.T."/>
            <person name="Hug L.A."/>
            <person name="Thomas B.C."/>
            <person name="Sharon I."/>
            <person name="Castelle C.J."/>
            <person name="Singh A."/>
            <person name="Wilkins M.J."/>
            <person name="Williams K.H."/>
            <person name="Banfield J.F."/>
        </authorList>
    </citation>
    <scope>NUCLEOTIDE SEQUENCE [LARGE SCALE GENOMIC DNA]</scope>
</reference>
<keyword evidence="2" id="KW-1133">Transmembrane helix</keyword>
<keyword evidence="2" id="KW-0812">Transmembrane</keyword>
<keyword evidence="3" id="KW-0732">Signal</keyword>
<name>A0A837IM40_9BACT</name>
<dbReference type="AlphaFoldDB" id="A0A837IM40"/>
<dbReference type="InterPro" id="IPR001322">
    <property type="entry name" value="Lamin_tail_dom"/>
</dbReference>
<keyword evidence="2" id="KW-0472">Membrane</keyword>
<evidence type="ECO:0000313" key="5">
    <source>
        <dbReference type="EMBL" id="KKU93666.1"/>
    </source>
</evidence>
<dbReference type="SUPFAM" id="SSF74853">
    <property type="entry name" value="Lamin A/C globular tail domain"/>
    <property type="match status" value="1"/>
</dbReference>
<sequence length="254" mass="28068">MRKCICAILLLSLVPLGAGAQVVINEIAWMGAPPEGVDAKQGWRYEWIELYNLSDAAVGLNGWRIELYREKLDYEIALYGSIPLQGYFLVGASERIPGVDVNYANLAGKFANTGQRVVLKNARDEIVEDVDAREGWFGGDNDIKVTMERRFPDLAANDPENWGSSRNAGGTPKSQNSLFGKERVLSLSQNPGFSSSDAIKKEPFWSSFFETLTNRIFIRAFLFALVSAAAILVLRQHLLGSLSQDASSFGARRD</sequence>
<accession>A0A837IM40</accession>
<feature type="region of interest" description="Disordered" evidence="1">
    <location>
        <begin position="156"/>
        <end position="175"/>
    </location>
</feature>
<feature type="chain" id="PRO_5032836922" description="LTD domain-containing protein" evidence="3">
    <location>
        <begin position="21"/>
        <end position="254"/>
    </location>
</feature>
<feature type="compositionally biased region" description="Polar residues" evidence="1">
    <location>
        <begin position="162"/>
        <end position="175"/>
    </location>
</feature>
<feature type="signal peptide" evidence="3">
    <location>
        <begin position="1"/>
        <end position="20"/>
    </location>
</feature>
<comment type="caution">
    <text evidence="5">The sequence shown here is derived from an EMBL/GenBank/DDBJ whole genome shotgun (WGS) entry which is preliminary data.</text>
</comment>
<evidence type="ECO:0000259" key="4">
    <source>
        <dbReference type="Pfam" id="PF00932"/>
    </source>
</evidence>
<evidence type="ECO:0000256" key="3">
    <source>
        <dbReference type="SAM" id="SignalP"/>
    </source>
</evidence>
<dbReference type="Proteomes" id="UP000034462">
    <property type="component" value="Unassembled WGS sequence"/>
</dbReference>
<gene>
    <name evidence="5" type="ORF">UY25_C0001G0159</name>
</gene>
<protein>
    <recommendedName>
        <fullName evidence="4">LTD domain-containing protein</fullName>
    </recommendedName>
</protein>
<dbReference type="EMBL" id="LCPH01000001">
    <property type="protein sequence ID" value="KKU93666.1"/>
    <property type="molecule type" value="Genomic_DNA"/>
</dbReference>
<feature type="domain" description="LTD" evidence="4">
    <location>
        <begin position="18"/>
        <end position="130"/>
    </location>
</feature>
<proteinExistence type="predicted"/>
<organism evidence="5 6">
    <name type="scientific">Candidatus Yanofskybacteria bacterium GW2011_GWC1_48_11</name>
    <dbReference type="NCBI Taxonomy" id="1619027"/>
    <lineage>
        <taxon>Bacteria</taxon>
        <taxon>Candidatus Yanofskyibacteriota</taxon>
    </lineage>
</organism>
<evidence type="ECO:0000256" key="2">
    <source>
        <dbReference type="SAM" id="Phobius"/>
    </source>
</evidence>
<feature type="transmembrane region" description="Helical" evidence="2">
    <location>
        <begin position="216"/>
        <end position="234"/>
    </location>
</feature>
<evidence type="ECO:0000256" key="1">
    <source>
        <dbReference type="SAM" id="MobiDB-lite"/>
    </source>
</evidence>
<dbReference type="InterPro" id="IPR036415">
    <property type="entry name" value="Lamin_tail_dom_sf"/>
</dbReference>
<dbReference type="Pfam" id="PF00932">
    <property type="entry name" value="LTD"/>
    <property type="match status" value="1"/>
</dbReference>